<dbReference type="Proteomes" id="UP000319103">
    <property type="component" value="Unassembled WGS sequence"/>
</dbReference>
<dbReference type="Gene3D" id="3.40.50.150">
    <property type="entry name" value="Vaccinia Virus protein VP39"/>
    <property type="match status" value="1"/>
</dbReference>
<dbReference type="SUPFAM" id="SSF53335">
    <property type="entry name" value="S-adenosyl-L-methionine-dependent methyltransferases"/>
    <property type="match status" value="1"/>
</dbReference>
<keyword evidence="1 3" id="KW-0808">Transferase</keyword>
<feature type="domain" description="Methyltransferase type 11" evidence="2">
    <location>
        <begin position="62"/>
        <end position="167"/>
    </location>
</feature>
<evidence type="ECO:0000256" key="1">
    <source>
        <dbReference type="ARBA" id="ARBA00022679"/>
    </source>
</evidence>
<evidence type="ECO:0000313" key="4">
    <source>
        <dbReference type="Proteomes" id="UP000319103"/>
    </source>
</evidence>
<dbReference type="GO" id="GO:0032259">
    <property type="term" value="P:methylation"/>
    <property type="evidence" value="ECO:0007669"/>
    <property type="project" value="UniProtKB-KW"/>
</dbReference>
<sequence length="286" mass="29720">MSGPQRENPQPDDPQTLKACCASAYQSDAVTALLGTSLHPGGPALTRHLARTLELAPGMRVLDVASGTGSTALLLAAEFGCEVVGVDLGEQSVARARAAAEQAGLAMGVPPVGGRGRVTFRTGDAEQLPFPDGSFDAVMCECAFCTFPDKPTAALEFARVLRPGGRVGITDVTLAPSNLPPELAELAGWVACLADARPLERYAALLTAAGLHTVRTERHDDALRRMVEQIDARLRALRIAGAAVPGFAEPVDLDRALALTAHAARAVDDGTAGYALLVAQKPQAAQ</sequence>
<comment type="caution">
    <text evidence="3">The sequence shown here is derived from an EMBL/GenBank/DDBJ whole genome shotgun (WGS) entry which is preliminary data.</text>
</comment>
<dbReference type="PANTHER" id="PTHR44068">
    <property type="entry name" value="ZGC:194242"/>
    <property type="match status" value="1"/>
</dbReference>
<dbReference type="InterPro" id="IPR013216">
    <property type="entry name" value="Methyltransf_11"/>
</dbReference>
<gene>
    <name evidence="3" type="ORF">E6W39_11685</name>
</gene>
<keyword evidence="4" id="KW-1185">Reference proteome</keyword>
<dbReference type="InterPro" id="IPR050447">
    <property type="entry name" value="Erg6_SMT_methyltransf"/>
</dbReference>
<dbReference type="OrthoDB" id="65624at2"/>
<proteinExistence type="predicted"/>
<accession>A0A540W198</accession>
<dbReference type="EMBL" id="VIGB01000003">
    <property type="protein sequence ID" value="TQF02796.1"/>
    <property type="molecule type" value="Genomic_DNA"/>
</dbReference>
<dbReference type="RefSeq" id="WP_141633486.1">
    <property type="nucleotide sequence ID" value="NZ_VIGB01000003.1"/>
</dbReference>
<evidence type="ECO:0000313" key="3">
    <source>
        <dbReference type="EMBL" id="TQF02796.1"/>
    </source>
</evidence>
<evidence type="ECO:0000259" key="2">
    <source>
        <dbReference type="Pfam" id="PF08241"/>
    </source>
</evidence>
<dbReference type="Pfam" id="PF08241">
    <property type="entry name" value="Methyltransf_11"/>
    <property type="match status" value="1"/>
</dbReference>
<dbReference type="InterPro" id="IPR029063">
    <property type="entry name" value="SAM-dependent_MTases_sf"/>
</dbReference>
<keyword evidence="3" id="KW-0489">Methyltransferase</keyword>
<organism evidence="3 4">
    <name type="scientific">Kitasatospora acidiphila</name>
    <dbReference type="NCBI Taxonomy" id="2567942"/>
    <lineage>
        <taxon>Bacteria</taxon>
        <taxon>Bacillati</taxon>
        <taxon>Actinomycetota</taxon>
        <taxon>Actinomycetes</taxon>
        <taxon>Kitasatosporales</taxon>
        <taxon>Streptomycetaceae</taxon>
        <taxon>Kitasatospora</taxon>
    </lineage>
</organism>
<name>A0A540W198_9ACTN</name>
<dbReference type="PANTHER" id="PTHR44068:SF11">
    <property type="entry name" value="GERANYL DIPHOSPHATE 2-C-METHYLTRANSFERASE"/>
    <property type="match status" value="1"/>
</dbReference>
<dbReference type="GO" id="GO:0008757">
    <property type="term" value="F:S-adenosylmethionine-dependent methyltransferase activity"/>
    <property type="evidence" value="ECO:0007669"/>
    <property type="project" value="InterPro"/>
</dbReference>
<dbReference type="CDD" id="cd02440">
    <property type="entry name" value="AdoMet_MTases"/>
    <property type="match status" value="1"/>
</dbReference>
<dbReference type="AlphaFoldDB" id="A0A540W198"/>
<protein>
    <submittedName>
        <fullName evidence="3">Methyltransferase domain-containing protein</fullName>
    </submittedName>
</protein>
<reference evidence="3 4" key="1">
    <citation type="submission" date="2019-06" db="EMBL/GenBank/DDBJ databases">
        <title>Description of Kitasatospora acidophila sp. nov. isolated from pine grove soil, and reclassification of Streptomyces novaecaesareae to Kitasatospora novaeceasareae comb. nov.</title>
        <authorList>
            <person name="Kim M.J."/>
        </authorList>
    </citation>
    <scope>NUCLEOTIDE SEQUENCE [LARGE SCALE GENOMIC DNA]</scope>
    <source>
        <strain evidence="3 4">MMS16-CNU292</strain>
    </source>
</reference>